<name>A0A8K0MSN3_9ROSA</name>
<dbReference type="EMBL" id="VOIH02000001">
    <property type="protein sequence ID" value="KAF3456050.1"/>
    <property type="molecule type" value="Genomic_DNA"/>
</dbReference>
<gene>
    <name evidence="1" type="ORF">FNV43_RR00693</name>
</gene>
<reference evidence="1" key="1">
    <citation type="submission" date="2020-03" db="EMBL/GenBank/DDBJ databases">
        <title>A high-quality chromosome-level genome assembly of a woody plant with both climbing and erect habits, Rhamnella rubrinervis.</title>
        <authorList>
            <person name="Lu Z."/>
            <person name="Yang Y."/>
            <person name="Zhu X."/>
            <person name="Sun Y."/>
        </authorList>
    </citation>
    <scope>NUCLEOTIDE SEQUENCE</scope>
    <source>
        <strain evidence="1">BYM</strain>
        <tissue evidence="1">Leaf</tissue>
    </source>
</reference>
<accession>A0A8K0MSN3</accession>
<organism evidence="1 2">
    <name type="scientific">Rhamnella rubrinervis</name>
    <dbReference type="NCBI Taxonomy" id="2594499"/>
    <lineage>
        <taxon>Eukaryota</taxon>
        <taxon>Viridiplantae</taxon>
        <taxon>Streptophyta</taxon>
        <taxon>Embryophyta</taxon>
        <taxon>Tracheophyta</taxon>
        <taxon>Spermatophyta</taxon>
        <taxon>Magnoliopsida</taxon>
        <taxon>eudicotyledons</taxon>
        <taxon>Gunneridae</taxon>
        <taxon>Pentapetalae</taxon>
        <taxon>rosids</taxon>
        <taxon>fabids</taxon>
        <taxon>Rosales</taxon>
        <taxon>Rhamnaceae</taxon>
        <taxon>rhamnoid group</taxon>
        <taxon>Rhamneae</taxon>
        <taxon>Rhamnella</taxon>
    </lineage>
</organism>
<dbReference type="SUPFAM" id="SSF51197">
    <property type="entry name" value="Clavaminate synthase-like"/>
    <property type="match status" value="1"/>
</dbReference>
<dbReference type="OrthoDB" id="1699522at2759"/>
<evidence type="ECO:0000313" key="1">
    <source>
        <dbReference type="EMBL" id="KAF3456050.1"/>
    </source>
</evidence>
<dbReference type="AlphaFoldDB" id="A0A8K0MSN3"/>
<dbReference type="Proteomes" id="UP000796880">
    <property type="component" value="Unassembled WGS sequence"/>
</dbReference>
<sequence>MVTTSKAIEASDPLNSMYDRASELEAFDEKKAGVKGLVDAGVTQFSKLGKRCASLDLSVFRRFEIVALSRGILVITIVGIRRLVCPRLSSRTWQGVDWRARYVEHFSHRPERSFRRSSSVRKDCKKSKRSVEDLGFLPNSQPCNPFECYGGDERGSGLRDSGGVLQPSNESRNFVVKLLSETLGLEPNHLNNMDCAEGLSLLCHYYPACSQPELTMGTTKKPLLESQNHEEWNCFKDAMVAHRSRINLNEFCKEGSTRAQQPGLRGGLSELGRKACARGPNLLSWVYTRVGCAPLGHEVGLHTRLAHVLELDHAGWAALSAAQVPTPAVTVPVNYIEKPGKFNGLNFKRWQQKMMFYLTTFNLARFLTKGPPKVNEDDRDSLMAFDVWKGSNYLCQNYMMNVPDTA</sequence>
<keyword evidence="2" id="KW-1185">Reference proteome</keyword>
<dbReference type="Gene3D" id="2.60.120.330">
    <property type="entry name" value="B-lactam Antibiotic, Isopenicillin N Synthase, Chain"/>
    <property type="match status" value="1"/>
</dbReference>
<evidence type="ECO:0000313" key="2">
    <source>
        <dbReference type="Proteomes" id="UP000796880"/>
    </source>
</evidence>
<proteinExistence type="predicted"/>
<dbReference type="InterPro" id="IPR027443">
    <property type="entry name" value="IPNS-like_sf"/>
</dbReference>
<comment type="caution">
    <text evidence="1">The sequence shown here is derived from an EMBL/GenBank/DDBJ whole genome shotgun (WGS) entry which is preliminary data.</text>
</comment>
<protein>
    <submittedName>
        <fullName evidence="1">Uncharacterized protein</fullName>
    </submittedName>
</protein>